<accession>A0A256G9G1</accession>
<dbReference type="PANTHER" id="PTHR30367:SF12">
    <property type="entry name" value="P-HYDROXYBENZOIC ACID EFFLUX PUMP SUBUNIT AAEA"/>
    <property type="match status" value="1"/>
</dbReference>
<keyword evidence="9" id="KW-1185">Reference proteome</keyword>
<reference evidence="8 9" key="1">
    <citation type="submission" date="2017-07" db="EMBL/GenBank/DDBJ databases">
        <title>Phylogenetic study on the rhizospheric bacterium Ochrobactrum sp. A44.</title>
        <authorList>
            <person name="Krzyzanowska D.M."/>
            <person name="Ossowicki A."/>
            <person name="Rajewska M."/>
            <person name="Maciag T."/>
            <person name="Kaczynski Z."/>
            <person name="Czerwicka M."/>
            <person name="Jafra S."/>
        </authorList>
    </citation>
    <scope>NUCLEOTIDE SEQUENCE [LARGE SCALE GENOMIC DNA]</scope>
    <source>
        <strain evidence="8 9">CCUG 30717</strain>
    </source>
</reference>
<feature type="domain" description="Multidrug resistance protein MdtA-like barrel-sandwich hybrid" evidence="6">
    <location>
        <begin position="47"/>
        <end position="185"/>
    </location>
</feature>
<evidence type="ECO:0000313" key="9">
    <source>
        <dbReference type="Proteomes" id="UP000216188"/>
    </source>
</evidence>
<keyword evidence="2 5" id="KW-0812">Transmembrane</keyword>
<dbReference type="InterPro" id="IPR058625">
    <property type="entry name" value="MdtA-like_BSH"/>
</dbReference>
<gene>
    <name evidence="8" type="ORF">CEV34_3367</name>
</gene>
<dbReference type="SUPFAM" id="SSF111369">
    <property type="entry name" value="HlyD-like secretion proteins"/>
    <property type="match status" value="1"/>
</dbReference>
<dbReference type="Gene3D" id="2.40.30.170">
    <property type="match status" value="1"/>
</dbReference>
<dbReference type="AlphaFoldDB" id="A0A256G9G1"/>
<comment type="similarity">
    <text evidence="1">Belongs to the membrane fusion protein (MFP) (TC 8.A.1) family.</text>
</comment>
<evidence type="ECO:0000256" key="4">
    <source>
        <dbReference type="ARBA" id="ARBA00023136"/>
    </source>
</evidence>
<evidence type="ECO:0000259" key="6">
    <source>
        <dbReference type="Pfam" id="PF25917"/>
    </source>
</evidence>
<proteinExistence type="inferred from homology"/>
<protein>
    <submittedName>
        <fullName evidence="8">Efflux transporter, RND family, MFP subunit</fullName>
    </submittedName>
</protein>
<dbReference type="PANTHER" id="PTHR30367">
    <property type="entry name" value="P-HYDROXYBENZOIC ACID EFFLUX PUMP SUBUNIT AAEA-RELATED"/>
    <property type="match status" value="1"/>
</dbReference>
<dbReference type="Gene3D" id="2.40.50.100">
    <property type="match status" value="1"/>
</dbReference>
<feature type="domain" description="p-hydroxybenzoic acid efflux pump subunit AaeA-like beta-barrel" evidence="7">
    <location>
        <begin position="189"/>
        <end position="285"/>
    </location>
</feature>
<dbReference type="STRING" id="419475.A8A54_18645"/>
<dbReference type="GO" id="GO:0016020">
    <property type="term" value="C:membrane"/>
    <property type="evidence" value="ECO:0007669"/>
    <property type="project" value="InterPro"/>
</dbReference>
<keyword evidence="3 5" id="KW-1133">Transmembrane helix</keyword>
<comment type="caution">
    <text evidence="8">The sequence shown here is derived from an EMBL/GenBank/DDBJ whole genome shotgun (WGS) entry which is preliminary data.</text>
</comment>
<name>A0A256G9G1_9HYPH</name>
<evidence type="ECO:0000256" key="1">
    <source>
        <dbReference type="ARBA" id="ARBA00009477"/>
    </source>
</evidence>
<dbReference type="RefSeq" id="WP_094544000.1">
    <property type="nucleotide sequence ID" value="NZ_JBHEEM010000029.1"/>
</dbReference>
<evidence type="ECO:0000256" key="5">
    <source>
        <dbReference type="SAM" id="Phobius"/>
    </source>
</evidence>
<evidence type="ECO:0000313" key="8">
    <source>
        <dbReference type="EMBL" id="OYR23765.1"/>
    </source>
</evidence>
<evidence type="ECO:0000256" key="3">
    <source>
        <dbReference type="ARBA" id="ARBA00022989"/>
    </source>
</evidence>
<dbReference type="InterPro" id="IPR006143">
    <property type="entry name" value="RND_pump_MFP"/>
</dbReference>
<dbReference type="NCBIfam" id="TIGR01730">
    <property type="entry name" value="RND_mfp"/>
    <property type="match status" value="1"/>
</dbReference>
<sequence length="300" mass="33179">MTSLLSLFSRYLITLCVVALAALVAFHLWQRYESMAWTRNARVSVDVVQIAPEVSGTIHSVSVHDNQYVHRGDILYAIDPERFRLAVINAEAEAEARRQDMLIRQAAARRRSRLGDIASREVIEQAAGEAAQAAAAYQGAKAALELAKLNLARTMIRSPVEGYVTNLRLRDGEYAKAGETKIAIIDRASFWITGYFEETRLRRIHIGRPARIKLMGFDQPVTGHVESIGRGIEDDNGAPGHLGLPNVAATFSWVRLAQRIPVRIHIDRVPAAVMLVAGMTAQVEIAAAEDDGSSFRKRDQ</sequence>
<dbReference type="EMBL" id="NNRM01000038">
    <property type="protein sequence ID" value="OYR23765.1"/>
    <property type="molecule type" value="Genomic_DNA"/>
</dbReference>
<dbReference type="GO" id="GO:0022857">
    <property type="term" value="F:transmembrane transporter activity"/>
    <property type="evidence" value="ECO:0007669"/>
    <property type="project" value="InterPro"/>
</dbReference>
<evidence type="ECO:0000259" key="7">
    <source>
        <dbReference type="Pfam" id="PF25963"/>
    </source>
</evidence>
<dbReference type="Pfam" id="PF25917">
    <property type="entry name" value="BSH_RND"/>
    <property type="match status" value="1"/>
</dbReference>
<organism evidence="8 9">
    <name type="scientific">Brucella pseudogrignonensis</name>
    <dbReference type="NCBI Taxonomy" id="419475"/>
    <lineage>
        <taxon>Bacteria</taxon>
        <taxon>Pseudomonadati</taxon>
        <taxon>Pseudomonadota</taxon>
        <taxon>Alphaproteobacteria</taxon>
        <taxon>Hyphomicrobiales</taxon>
        <taxon>Brucellaceae</taxon>
        <taxon>Brucella/Ochrobactrum group</taxon>
        <taxon>Brucella</taxon>
    </lineage>
</organism>
<dbReference type="InterPro" id="IPR050393">
    <property type="entry name" value="MFP_Efflux_Pump"/>
</dbReference>
<dbReference type="Proteomes" id="UP000216188">
    <property type="component" value="Unassembled WGS sequence"/>
</dbReference>
<dbReference type="InterPro" id="IPR058634">
    <property type="entry name" value="AaeA-lik-b-barrel"/>
</dbReference>
<dbReference type="Pfam" id="PF25963">
    <property type="entry name" value="Beta-barrel_AAEA"/>
    <property type="match status" value="1"/>
</dbReference>
<keyword evidence="4 5" id="KW-0472">Membrane</keyword>
<evidence type="ECO:0000256" key="2">
    <source>
        <dbReference type="ARBA" id="ARBA00022692"/>
    </source>
</evidence>
<feature type="transmembrane region" description="Helical" evidence="5">
    <location>
        <begin position="12"/>
        <end position="29"/>
    </location>
</feature>